<comment type="caution">
    <text evidence="2">The sequence shown here is derived from an EMBL/GenBank/DDBJ whole genome shotgun (WGS) entry which is preliminary data.</text>
</comment>
<organism evidence="2 3">
    <name type="scientific">Scytonema hofmannii PCC 7110</name>
    <dbReference type="NCBI Taxonomy" id="128403"/>
    <lineage>
        <taxon>Bacteria</taxon>
        <taxon>Bacillati</taxon>
        <taxon>Cyanobacteriota</taxon>
        <taxon>Cyanophyceae</taxon>
        <taxon>Nostocales</taxon>
        <taxon>Scytonemataceae</taxon>
        <taxon>Scytonema</taxon>
    </lineage>
</organism>
<protein>
    <submittedName>
        <fullName evidence="2">Uncharacterized protein</fullName>
    </submittedName>
</protein>
<evidence type="ECO:0000313" key="3">
    <source>
        <dbReference type="Proteomes" id="UP000076925"/>
    </source>
</evidence>
<dbReference type="STRING" id="128403.WA1_19105"/>
<feature type="compositionally biased region" description="Basic and acidic residues" evidence="1">
    <location>
        <begin position="300"/>
        <end position="311"/>
    </location>
</feature>
<proteinExistence type="predicted"/>
<feature type="compositionally biased region" description="Low complexity" evidence="1">
    <location>
        <begin position="199"/>
        <end position="210"/>
    </location>
</feature>
<sequence>MLNTEDYWKLRKHQMTRLLELMPQLTMLKPETDGCSLVLVAPDAALIAEVKRDRDLILGWTAIVLGVDSFKLLQNDEIVYFASLQSLEEYQKLGAMLTTTLEKETDSTITQEPKQEKTFVPWDLIATAIGKTEEQFRQLSAEKYIPIVWMNGGRSWGIEEKDSDRLITEYYEAQKEQAISRVREKLVSKSEPDVNMNGSSATTVAATPPAKSKKTAKRIKLQKEFRPANGKNLFMTIERYLDAASDNPEEQVEIINEVVKDSAIGNKHLDKIMTSYTGEMRKPTRFGLQTAFKNYKTKKLKGDSEPTKVDGAETVEAQSEAVAEEG</sequence>
<feature type="region of interest" description="Disordered" evidence="1">
    <location>
        <begin position="190"/>
        <end position="216"/>
    </location>
</feature>
<feature type="region of interest" description="Disordered" evidence="1">
    <location>
        <begin position="300"/>
        <end position="326"/>
    </location>
</feature>
<accession>A0A139XBN5</accession>
<evidence type="ECO:0000313" key="2">
    <source>
        <dbReference type="EMBL" id="KYC42110.1"/>
    </source>
</evidence>
<gene>
    <name evidence="2" type="ORF">WA1_19105</name>
</gene>
<dbReference type="Proteomes" id="UP000076925">
    <property type="component" value="Unassembled WGS sequence"/>
</dbReference>
<reference evidence="2 3" key="1">
    <citation type="journal article" date="2013" name="Genome Biol. Evol.">
        <title>Genomes of Stigonematalean cyanobacteria (subsection V) and the evolution of oxygenic photosynthesis from prokaryotes to plastids.</title>
        <authorList>
            <person name="Dagan T."/>
            <person name="Roettger M."/>
            <person name="Stucken K."/>
            <person name="Landan G."/>
            <person name="Koch R."/>
            <person name="Major P."/>
            <person name="Gould S.B."/>
            <person name="Goremykin V.V."/>
            <person name="Rippka R."/>
            <person name="Tandeau de Marsac N."/>
            <person name="Gugger M."/>
            <person name="Lockhart P.J."/>
            <person name="Allen J.F."/>
            <person name="Brune I."/>
            <person name="Maus I."/>
            <person name="Puhler A."/>
            <person name="Martin W.F."/>
        </authorList>
    </citation>
    <scope>NUCLEOTIDE SEQUENCE [LARGE SCALE GENOMIC DNA]</scope>
    <source>
        <strain evidence="2 3">PCC 7110</strain>
    </source>
</reference>
<dbReference type="EMBL" id="ANNX02000020">
    <property type="protein sequence ID" value="KYC42110.1"/>
    <property type="molecule type" value="Genomic_DNA"/>
</dbReference>
<keyword evidence="3" id="KW-1185">Reference proteome</keyword>
<evidence type="ECO:0000256" key="1">
    <source>
        <dbReference type="SAM" id="MobiDB-lite"/>
    </source>
</evidence>
<name>A0A139XBN5_9CYAN</name>
<dbReference type="AlphaFoldDB" id="A0A139XBN5"/>